<keyword evidence="5 7" id="KW-1133">Transmembrane helix</keyword>
<evidence type="ECO:0000313" key="8">
    <source>
        <dbReference type="EMBL" id="CAL8099438.1"/>
    </source>
</evidence>
<sequence>MAGKKSDKYSPNGGGGFGTFLYNSDTGQVLGRTCGSWLKITVFYIIFYACLAAFFYLCYQIFATTLERPEENGSPKWTQDASLIGANPGVGFRPMPDQDKNSESTLIWYRTKDPADSAFWSDQLTDFLNKLKVKEGADNVVECSVGGNSATQKRVCKVPTEGLGDCTVDNSFGYPDGKPCVLIKLNKIYDWEPEPFGIDDDTNKYDKKLLEDELEEKVQEQPKGMPVSLKNYILNEVAKKPGNEIEVLRSVWLSCAGENVGDEENLPESSITYLPFRGIPGYYFPYKNQPNYKSPFVMVQLNVPETSHHTLINVECRAWAKNVKYDRIDRLGSVHFEILVD</sequence>
<comment type="similarity">
    <text evidence="2">Belongs to the X(+)/potassium ATPases subunit beta family.</text>
</comment>
<dbReference type="Pfam" id="PF00287">
    <property type="entry name" value="Na_K-ATPase"/>
    <property type="match status" value="1"/>
</dbReference>
<keyword evidence="9" id="KW-1185">Reference proteome</keyword>
<dbReference type="InterPro" id="IPR000402">
    <property type="entry name" value="Na/K_ATPase_sub_beta"/>
</dbReference>
<evidence type="ECO:0000256" key="7">
    <source>
        <dbReference type="SAM" id="Phobius"/>
    </source>
</evidence>
<evidence type="ECO:0000256" key="2">
    <source>
        <dbReference type="ARBA" id="ARBA00005876"/>
    </source>
</evidence>
<proteinExistence type="inferred from homology"/>
<comment type="caution">
    <text evidence="8">The sequence shown here is derived from an EMBL/GenBank/DDBJ whole genome shotgun (WGS) entry which is preliminary data.</text>
</comment>
<dbReference type="PANTHER" id="PTHR11523:SF28">
    <property type="entry name" value="NA_K-ATPASE BETA SUBUNIT ISOFORM 4-RELATED"/>
    <property type="match status" value="1"/>
</dbReference>
<gene>
    <name evidence="8" type="ORF">ODALV1_LOCUS10240</name>
</gene>
<dbReference type="Proteomes" id="UP001642540">
    <property type="component" value="Unassembled WGS sequence"/>
</dbReference>
<evidence type="ECO:0000256" key="6">
    <source>
        <dbReference type="ARBA" id="ARBA00023136"/>
    </source>
</evidence>
<keyword evidence="4" id="KW-0735">Signal-anchor</keyword>
<dbReference type="InterPro" id="IPR038702">
    <property type="entry name" value="Na/K_ATPase_sub_beta_sf"/>
</dbReference>
<reference evidence="8 9" key="1">
    <citation type="submission" date="2024-08" db="EMBL/GenBank/DDBJ databases">
        <authorList>
            <person name="Cucini C."/>
            <person name="Frati F."/>
        </authorList>
    </citation>
    <scope>NUCLEOTIDE SEQUENCE [LARGE SCALE GENOMIC DNA]</scope>
</reference>
<protein>
    <recommendedName>
        <fullName evidence="10">Sodium/potassium-transporting ATPase subunit beta-2</fullName>
    </recommendedName>
</protein>
<dbReference type="EMBL" id="CAXLJM020000031">
    <property type="protein sequence ID" value="CAL8099438.1"/>
    <property type="molecule type" value="Genomic_DNA"/>
</dbReference>
<accession>A0ABP1QDK9</accession>
<keyword evidence="6 7" id="KW-0472">Membrane</keyword>
<evidence type="ECO:0000256" key="3">
    <source>
        <dbReference type="ARBA" id="ARBA00022692"/>
    </source>
</evidence>
<evidence type="ECO:0000313" key="9">
    <source>
        <dbReference type="Proteomes" id="UP001642540"/>
    </source>
</evidence>
<evidence type="ECO:0000256" key="1">
    <source>
        <dbReference type="ARBA" id="ARBA00004606"/>
    </source>
</evidence>
<keyword evidence="3 7" id="KW-0812">Transmembrane</keyword>
<evidence type="ECO:0000256" key="5">
    <source>
        <dbReference type="ARBA" id="ARBA00022989"/>
    </source>
</evidence>
<dbReference type="PANTHER" id="PTHR11523">
    <property type="entry name" value="SODIUM/POTASSIUM-DEPENDENT ATPASE BETA SUBUNIT"/>
    <property type="match status" value="1"/>
</dbReference>
<organism evidence="8 9">
    <name type="scientific">Orchesella dallaii</name>
    <dbReference type="NCBI Taxonomy" id="48710"/>
    <lineage>
        <taxon>Eukaryota</taxon>
        <taxon>Metazoa</taxon>
        <taxon>Ecdysozoa</taxon>
        <taxon>Arthropoda</taxon>
        <taxon>Hexapoda</taxon>
        <taxon>Collembola</taxon>
        <taxon>Entomobryomorpha</taxon>
        <taxon>Entomobryoidea</taxon>
        <taxon>Orchesellidae</taxon>
        <taxon>Orchesellinae</taxon>
        <taxon>Orchesella</taxon>
    </lineage>
</organism>
<comment type="subcellular location">
    <subcellularLocation>
        <location evidence="1">Membrane</location>
        <topology evidence="1">Single-pass type II membrane protein</topology>
    </subcellularLocation>
</comment>
<name>A0ABP1QDK9_9HEXA</name>
<evidence type="ECO:0000256" key="4">
    <source>
        <dbReference type="ARBA" id="ARBA00022968"/>
    </source>
</evidence>
<evidence type="ECO:0008006" key="10">
    <source>
        <dbReference type="Google" id="ProtNLM"/>
    </source>
</evidence>
<dbReference type="PROSITE" id="PS00390">
    <property type="entry name" value="ATPASE_NA_K_BETA_1"/>
    <property type="match status" value="1"/>
</dbReference>
<feature type="transmembrane region" description="Helical" evidence="7">
    <location>
        <begin position="42"/>
        <end position="62"/>
    </location>
</feature>
<dbReference type="Gene3D" id="2.60.40.1660">
    <property type="entry name" value="Na, k-atpase alpha subunit"/>
    <property type="match status" value="1"/>
</dbReference>